<proteinExistence type="predicted"/>
<dbReference type="Proteomes" id="UP001279734">
    <property type="component" value="Unassembled WGS sequence"/>
</dbReference>
<dbReference type="EMBL" id="BSYO01000030">
    <property type="protein sequence ID" value="GMH25771.1"/>
    <property type="molecule type" value="Genomic_DNA"/>
</dbReference>
<keyword evidence="2" id="KW-1185">Reference proteome</keyword>
<evidence type="ECO:0000313" key="1">
    <source>
        <dbReference type="EMBL" id="GMH25771.1"/>
    </source>
</evidence>
<gene>
    <name evidence="1" type="ORF">Nepgr_027614</name>
</gene>
<reference evidence="1" key="1">
    <citation type="submission" date="2023-05" db="EMBL/GenBank/DDBJ databases">
        <title>Nepenthes gracilis genome sequencing.</title>
        <authorList>
            <person name="Fukushima K."/>
        </authorList>
    </citation>
    <scope>NUCLEOTIDE SEQUENCE</scope>
    <source>
        <strain evidence="1">SING2019-196</strain>
    </source>
</reference>
<name>A0AAD3Y3Q5_NEPGR</name>
<comment type="caution">
    <text evidence="1">The sequence shown here is derived from an EMBL/GenBank/DDBJ whole genome shotgun (WGS) entry which is preliminary data.</text>
</comment>
<organism evidence="1 2">
    <name type="scientific">Nepenthes gracilis</name>
    <name type="common">Slender pitcher plant</name>
    <dbReference type="NCBI Taxonomy" id="150966"/>
    <lineage>
        <taxon>Eukaryota</taxon>
        <taxon>Viridiplantae</taxon>
        <taxon>Streptophyta</taxon>
        <taxon>Embryophyta</taxon>
        <taxon>Tracheophyta</taxon>
        <taxon>Spermatophyta</taxon>
        <taxon>Magnoliopsida</taxon>
        <taxon>eudicotyledons</taxon>
        <taxon>Gunneridae</taxon>
        <taxon>Pentapetalae</taxon>
        <taxon>Caryophyllales</taxon>
        <taxon>Nepenthaceae</taxon>
        <taxon>Nepenthes</taxon>
    </lineage>
</organism>
<sequence>MLKNINCNLSGYKTNLTVVAAFLGVCQRLELSGSQTLKFFGGLAKQFPICKLLAACPMAICSFL</sequence>
<protein>
    <submittedName>
        <fullName evidence="1">Uncharacterized protein</fullName>
    </submittedName>
</protein>
<dbReference type="AlphaFoldDB" id="A0AAD3Y3Q5"/>
<accession>A0AAD3Y3Q5</accession>
<evidence type="ECO:0000313" key="2">
    <source>
        <dbReference type="Proteomes" id="UP001279734"/>
    </source>
</evidence>